<gene>
    <name evidence="1" type="ORF">DQQ10_19875</name>
</gene>
<accession>A0A364Y0A1</accession>
<protein>
    <submittedName>
        <fullName evidence="1">Uncharacterized protein</fullName>
    </submittedName>
</protein>
<evidence type="ECO:0000313" key="1">
    <source>
        <dbReference type="EMBL" id="RAV99162.1"/>
    </source>
</evidence>
<dbReference type="OrthoDB" id="7059463at2"/>
<reference evidence="1 2" key="1">
    <citation type="submission" date="2018-06" db="EMBL/GenBank/DDBJ databases">
        <title>Chryseolinea flavus sp. nov., a member of the phylum Bacteroidetes isolated from soil.</title>
        <authorList>
            <person name="Li Y."/>
            <person name="Wang J."/>
        </authorList>
    </citation>
    <scope>NUCLEOTIDE SEQUENCE [LARGE SCALE GENOMIC DNA]</scope>
    <source>
        <strain evidence="1 2">SDU1-6</strain>
    </source>
</reference>
<proteinExistence type="predicted"/>
<keyword evidence="2" id="KW-1185">Reference proteome</keyword>
<dbReference type="RefSeq" id="WP_112748676.1">
    <property type="nucleotide sequence ID" value="NZ_QMFY01000012.1"/>
</dbReference>
<comment type="caution">
    <text evidence="1">The sequence shown here is derived from an EMBL/GenBank/DDBJ whole genome shotgun (WGS) entry which is preliminary data.</text>
</comment>
<name>A0A364Y0A1_9BACT</name>
<evidence type="ECO:0000313" key="2">
    <source>
        <dbReference type="Proteomes" id="UP000251889"/>
    </source>
</evidence>
<dbReference type="Proteomes" id="UP000251889">
    <property type="component" value="Unassembled WGS sequence"/>
</dbReference>
<dbReference type="AlphaFoldDB" id="A0A364Y0A1"/>
<organism evidence="1 2">
    <name type="scientific">Pseudochryseolinea flava</name>
    <dbReference type="NCBI Taxonomy" id="2059302"/>
    <lineage>
        <taxon>Bacteria</taxon>
        <taxon>Pseudomonadati</taxon>
        <taxon>Bacteroidota</taxon>
        <taxon>Cytophagia</taxon>
        <taxon>Cytophagales</taxon>
        <taxon>Fulvivirgaceae</taxon>
        <taxon>Pseudochryseolinea</taxon>
    </lineage>
</organism>
<sequence>MNKELNLDFSGGPKSWFDLWHTHVDWDGKGNKDWKTRTRYLEQILETFDQLKQKLQTYPHAFQLWIMIDENDSGEDCVYIHTKNPNADNFPIKVTPDNKNEIKDKELKQFVDSLNFERVRVETSDGDLYYLFDKGTGISLV</sequence>
<dbReference type="EMBL" id="QMFY01000012">
    <property type="protein sequence ID" value="RAV99162.1"/>
    <property type="molecule type" value="Genomic_DNA"/>
</dbReference>